<dbReference type="CDD" id="cd11318">
    <property type="entry name" value="AmyAc_bac_fung_AmyA"/>
    <property type="match status" value="1"/>
</dbReference>
<dbReference type="Gene3D" id="2.60.40.1180">
    <property type="entry name" value="Golgi alpha-mannosidase II"/>
    <property type="match status" value="1"/>
</dbReference>
<evidence type="ECO:0000256" key="1">
    <source>
        <dbReference type="ARBA" id="ARBA00001913"/>
    </source>
</evidence>
<evidence type="ECO:0000313" key="9">
    <source>
        <dbReference type="Proteomes" id="UP001230220"/>
    </source>
</evidence>
<dbReference type="EMBL" id="JAUSUR010000004">
    <property type="protein sequence ID" value="MDQ0361646.1"/>
    <property type="molecule type" value="Genomic_DNA"/>
</dbReference>
<dbReference type="SMART" id="SM00642">
    <property type="entry name" value="Aamy"/>
    <property type="match status" value="1"/>
</dbReference>
<comment type="cofactor">
    <cofactor evidence="1">
        <name>Ca(2+)</name>
        <dbReference type="ChEBI" id="CHEBI:29108"/>
    </cofactor>
</comment>
<evidence type="ECO:0000313" key="8">
    <source>
        <dbReference type="EMBL" id="MDQ0361646.1"/>
    </source>
</evidence>
<evidence type="ECO:0000256" key="4">
    <source>
        <dbReference type="ARBA" id="ARBA00022801"/>
    </source>
</evidence>
<dbReference type="Gene3D" id="2.40.30.140">
    <property type="match status" value="1"/>
</dbReference>
<name>A0ABU0E497_9FIRM</name>
<dbReference type="PANTHER" id="PTHR43447">
    <property type="entry name" value="ALPHA-AMYLASE"/>
    <property type="match status" value="1"/>
</dbReference>
<protein>
    <submittedName>
        <fullName evidence="8">Alpha-amylase</fullName>
        <ecNumber evidence="8">3.2.1.1</ecNumber>
    </submittedName>
</protein>
<dbReference type="SUPFAM" id="SSF51011">
    <property type="entry name" value="Glycosyl hydrolase domain"/>
    <property type="match status" value="1"/>
</dbReference>
<dbReference type="Pfam" id="PF00128">
    <property type="entry name" value="Alpha-amylase"/>
    <property type="match status" value="1"/>
</dbReference>
<keyword evidence="4 8" id="KW-0378">Hydrolase</keyword>
<dbReference type="Gene3D" id="3.20.20.80">
    <property type="entry name" value="Glycosidases"/>
    <property type="match status" value="1"/>
</dbReference>
<comment type="caution">
    <text evidence="8">The sequence shown here is derived from an EMBL/GenBank/DDBJ whole genome shotgun (WGS) entry which is preliminary data.</text>
</comment>
<dbReference type="NCBIfam" id="NF006969">
    <property type="entry name" value="PRK09441.1-2"/>
    <property type="match status" value="1"/>
</dbReference>
<dbReference type="GO" id="GO:0004556">
    <property type="term" value="F:alpha-amylase activity"/>
    <property type="evidence" value="ECO:0007669"/>
    <property type="project" value="UniProtKB-EC"/>
</dbReference>
<feature type="domain" description="Glycosyl hydrolase family 13 catalytic" evidence="7">
    <location>
        <begin position="4"/>
        <end position="388"/>
    </location>
</feature>
<evidence type="ECO:0000256" key="2">
    <source>
        <dbReference type="ARBA" id="ARBA00008061"/>
    </source>
</evidence>
<reference evidence="8 9" key="1">
    <citation type="submission" date="2023-07" db="EMBL/GenBank/DDBJ databases">
        <title>Genomic Encyclopedia of Type Strains, Phase IV (KMG-IV): sequencing the most valuable type-strain genomes for metagenomic binning, comparative biology and taxonomic classification.</title>
        <authorList>
            <person name="Goeker M."/>
        </authorList>
    </citation>
    <scope>NUCLEOTIDE SEQUENCE [LARGE SCALE GENOMIC DNA]</scope>
    <source>
        <strain evidence="8 9">DSM 16784</strain>
    </source>
</reference>
<accession>A0ABU0E497</accession>
<dbReference type="Proteomes" id="UP001230220">
    <property type="component" value="Unassembled WGS sequence"/>
</dbReference>
<organism evidence="8 9">
    <name type="scientific">Breznakia pachnodae</name>
    <dbReference type="NCBI Taxonomy" id="265178"/>
    <lineage>
        <taxon>Bacteria</taxon>
        <taxon>Bacillati</taxon>
        <taxon>Bacillota</taxon>
        <taxon>Erysipelotrichia</taxon>
        <taxon>Erysipelotrichales</taxon>
        <taxon>Erysipelotrichaceae</taxon>
        <taxon>Breznakia</taxon>
    </lineage>
</organism>
<evidence type="ECO:0000256" key="6">
    <source>
        <dbReference type="ARBA" id="ARBA00023295"/>
    </source>
</evidence>
<evidence type="ECO:0000256" key="3">
    <source>
        <dbReference type="ARBA" id="ARBA00022723"/>
    </source>
</evidence>
<dbReference type="Pfam" id="PF09154">
    <property type="entry name" value="Alpha-amy_C_pro"/>
    <property type="match status" value="1"/>
</dbReference>
<dbReference type="NCBIfam" id="NF006968">
    <property type="entry name" value="PRK09441.1-1"/>
    <property type="match status" value="1"/>
</dbReference>
<comment type="similarity">
    <text evidence="2">Belongs to the glycosyl hydrolase 13 family.</text>
</comment>
<evidence type="ECO:0000259" key="7">
    <source>
        <dbReference type="SMART" id="SM00642"/>
    </source>
</evidence>
<keyword evidence="5" id="KW-0119">Carbohydrate metabolism</keyword>
<gene>
    <name evidence="8" type="ORF">J2S15_002396</name>
</gene>
<dbReference type="PIRSF" id="PIRSF001021">
    <property type="entry name" value="Alph-amls_thrmst"/>
    <property type="match status" value="1"/>
</dbReference>
<evidence type="ECO:0000256" key="5">
    <source>
        <dbReference type="ARBA" id="ARBA00023277"/>
    </source>
</evidence>
<dbReference type="RefSeq" id="WP_307408542.1">
    <property type="nucleotide sequence ID" value="NZ_JAUSUR010000004.1"/>
</dbReference>
<dbReference type="InterPro" id="IPR013780">
    <property type="entry name" value="Glyco_hydro_b"/>
</dbReference>
<dbReference type="SUPFAM" id="SSF51445">
    <property type="entry name" value="(Trans)glycosidases"/>
    <property type="match status" value="1"/>
</dbReference>
<dbReference type="InterPro" id="IPR015237">
    <property type="entry name" value="Alpha-amylase_C_pro"/>
</dbReference>
<dbReference type="InterPro" id="IPR006047">
    <property type="entry name" value="GH13_cat_dom"/>
</dbReference>
<dbReference type="InterPro" id="IPR013776">
    <property type="entry name" value="A-amylase_thermo"/>
</dbReference>
<proteinExistence type="inferred from homology"/>
<dbReference type="InterPro" id="IPR017853">
    <property type="entry name" value="GH"/>
</dbReference>
<keyword evidence="6 8" id="KW-0326">Glycosidase</keyword>
<keyword evidence="3" id="KW-0479">Metal-binding</keyword>
<keyword evidence="9" id="KW-1185">Reference proteome</keyword>
<dbReference type="EC" id="3.2.1.1" evidence="8"/>
<sequence length="487" mass="55780">MENKTILQAFEWYLDADSNHWEHISEIAHQLKVMGFSGVWLPPAYKGSAGKDEVGYGVYDLFDLGEFDQKGTVATKYGTKDQYLHAINTLHEVGLEAYADIVFDHFMGADEAETVEAIRFSDTNRNQPISDKEEILAWTRFTFPGRNGMYNDYHWWWNNFKGVNWDEKTKESAIFGFEGKRWEQNVDDENGNFDYLMGADLDMDYPETVEQLNRWGKWYQETTGIDGYRLDAVKHIQFSFFIDWLKNRNEEAGKDMFAVGEYWHGDLDKLVNYLDSCGGMMSLFDVPLHYNLQNASNSDGRFDMRNIFENTLLKERHNWAVTFVDNHDTQPGQSLESWVEGWFKVQAYALILLKDEGVPCVFYGDLYGIPNQEIAPVGDELKALIKVREKFAYGPEMDYFDHPDVIGFTRFGDDEHEDSGLAVVVTNAKGGIKRMSVGAQHAGEIFVDCTGNREEKLTIEEDGCADFAVNDGSASVWISEKAIDQII</sequence>